<proteinExistence type="predicted"/>
<protein>
    <submittedName>
        <fullName evidence="2">Uncharacterized protein</fullName>
    </submittedName>
</protein>
<feature type="region of interest" description="Disordered" evidence="1">
    <location>
        <begin position="222"/>
        <end position="267"/>
    </location>
</feature>
<dbReference type="Proteomes" id="UP000298061">
    <property type="component" value="Unassembled WGS sequence"/>
</dbReference>
<dbReference type="EMBL" id="SFCI01000150">
    <property type="protein sequence ID" value="TFY82025.1"/>
    <property type="molecule type" value="Genomic_DNA"/>
</dbReference>
<dbReference type="AlphaFoldDB" id="A0A4Z0A5M5"/>
<accession>A0A4Z0A5M5</accession>
<evidence type="ECO:0000313" key="2">
    <source>
        <dbReference type="EMBL" id="TFY82025.1"/>
    </source>
</evidence>
<evidence type="ECO:0000256" key="1">
    <source>
        <dbReference type="SAM" id="MobiDB-lite"/>
    </source>
</evidence>
<reference evidence="2 3" key="1">
    <citation type="submission" date="2019-02" db="EMBL/GenBank/DDBJ databases">
        <title>Genome sequencing of the rare red list fungi Hericium alpestre (H. flagellum).</title>
        <authorList>
            <person name="Buettner E."/>
            <person name="Kellner H."/>
        </authorList>
    </citation>
    <scope>NUCLEOTIDE SEQUENCE [LARGE SCALE GENOMIC DNA]</scope>
    <source>
        <strain evidence="2 3">DSM 108284</strain>
    </source>
</reference>
<sequence>MNVTWSGGLPPYTLLIVPEHAAMITNQIPSYNWDAATFSLQLPLPQGKRMVMTMSDWGGFASSGVSEIVVLEFNSSKLELKSFELRFAVRKYSIGKSIFLANSFCQFRPISEHFGRLWCRRRALRDGEIVDLADDSPTPTPGIYEPTPYSPRGSASYKHVSAVSTPPPGVSDVDAASSSQPSAAAIAGPSLTPELSTTSASIPTTYIVHTDAEDARRNVVELPPQYDERTSSGLLDVSSSARADDSSPSPLVTPSEKDVLVLSPPTT</sequence>
<name>A0A4Z0A5M5_9AGAM</name>
<dbReference type="OrthoDB" id="3362246at2759"/>
<evidence type="ECO:0000313" key="3">
    <source>
        <dbReference type="Proteomes" id="UP000298061"/>
    </source>
</evidence>
<keyword evidence="3" id="KW-1185">Reference proteome</keyword>
<feature type="region of interest" description="Disordered" evidence="1">
    <location>
        <begin position="131"/>
        <end position="177"/>
    </location>
</feature>
<organism evidence="2 3">
    <name type="scientific">Hericium alpestre</name>
    <dbReference type="NCBI Taxonomy" id="135208"/>
    <lineage>
        <taxon>Eukaryota</taxon>
        <taxon>Fungi</taxon>
        <taxon>Dikarya</taxon>
        <taxon>Basidiomycota</taxon>
        <taxon>Agaricomycotina</taxon>
        <taxon>Agaricomycetes</taxon>
        <taxon>Russulales</taxon>
        <taxon>Hericiaceae</taxon>
        <taxon>Hericium</taxon>
    </lineage>
</organism>
<comment type="caution">
    <text evidence="2">The sequence shown here is derived from an EMBL/GenBank/DDBJ whole genome shotgun (WGS) entry which is preliminary data.</text>
</comment>
<gene>
    <name evidence="2" type="ORF">EWM64_g1989</name>
</gene>
<feature type="compositionally biased region" description="Low complexity" evidence="1">
    <location>
        <begin position="238"/>
        <end position="250"/>
    </location>
</feature>